<dbReference type="HOGENOM" id="CLU_608448_0_0_1"/>
<dbReference type="InParanoid" id="A0A0C3HDD1"/>
<feature type="compositionally biased region" description="Polar residues" evidence="1">
    <location>
        <begin position="220"/>
        <end position="232"/>
    </location>
</feature>
<keyword evidence="3" id="KW-1185">Reference proteome</keyword>
<dbReference type="EMBL" id="KN832871">
    <property type="protein sequence ID" value="KIN06251.1"/>
    <property type="molecule type" value="Genomic_DNA"/>
</dbReference>
<gene>
    <name evidence="2" type="ORF">OIDMADRAFT_49743</name>
</gene>
<dbReference type="Proteomes" id="UP000054321">
    <property type="component" value="Unassembled WGS sequence"/>
</dbReference>
<protein>
    <recommendedName>
        <fullName evidence="4">Myb-like domain-containing protein</fullName>
    </recommendedName>
</protein>
<accession>A0A0C3HDD1</accession>
<name>A0A0C3HDD1_OIDMZ</name>
<feature type="region of interest" description="Disordered" evidence="1">
    <location>
        <begin position="220"/>
        <end position="260"/>
    </location>
</feature>
<reference evidence="3" key="2">
    <citation type="submission" date="2015-01" db="EMBL/GenBank/DDBJ databases">
        <title>Evolutionary Origins and Diversification of the Mycorrhizal Mutualists.</title>
        <authorList>
            <consortium name="DOE Joint Genome Institute"/>
            <consortium name="Mycorrhizal Genomics Consortium"/>
            <person name="Kohler A."/>
            <person name="Kuo A."/>
            <person name="Nagy L.G."/>
            <person name="Floudas D."/>
            <person name="Copeland A."/>
            <person name="Barry K.W."/>
            <person name="Cichocki N."/>
            <person name="Veneault-Fourrey C."/>
            <person name="LaButti K."/>
            <person name="Lindquist E.A."/>
            <person name="Lipzen A."/>
            <person name="Lundell T."/>
            <person name="Morin E."/>
            <person name="Murat C."/>
            <person name="Riley R."/>
            <person name="Ohm R."/>
            <person name="Sun H."/>
            <person name="Tunlid A."/>
            <person name="Henrissat B."/>
            <person name="Grigoriev I.V."/>
            <person name="Hibbett D.S."/>
            <person name="Martin F."/>
        </authorList>
    </citation>
    <scope>NUCLEOTIDE SEQUENCE [LARGE SCALE GENOMIC DNA]</scope>
    <source>
        <strain evidence="3">Zn</strain>
    </source>
</reference>
<reference evidence="2 3" key="1">
    <citation type="submission" date="2014-04" db="EMBL/GenBank/DDBJ databases">
        <authorList>
            <consortium name="DOE Joint Genome Institute"/>
            <person name="Kuo A."/>
            <person name="Martino E."/>
            <person name="Perotto S."/>
            <person name="Kohler A."/>
            <person name="Nagy L.G."/>
            <person name="Floudas D."/>
            <person name="Copeland A."/>
            <person name="Barry K.W."/>
            <person name="Cichocki N."/>
            <person name="Veneault-Fourrey C."/>
            <person name="LaButti K."/>
            <person name="Lindquist E.A."/>
            <person name="Lipzen A."/>
            <person name="Lundell T."/>
            <person name="Morin E."/>
            <person name="Murat C."/>
            <person name="Sun H."/>
            <person name="Tunlid A."/>
            <person name="Henrissat B."/>
            <person name="Grigoriev I.V."/>
            <person name="Hibbett D.S."/>
            <person name="Martin F."/>
            <person name="Nordberg H.P."/>
            <person name="Cantor M.N."/>
            <person name="Hua S.X."/>
        </authorList>
    </citation>
    <scope>NUCLEOTIDE SEQUENCE [LARGE SCALE GENOMIC DNA]</scope>
    <source>
        <strain evidence="2 3">Zn</strain>
    </source>
</reference>
<evidence type="ECO:0008006" key="4">
    <source>
        <dbReference type="Google" id="ProtNLM"/>
    </source>
</evidence>
<feature type="region of interest" description="Disordered" evidence="1">
    <location>
        <begin position="273"/>
        <end position="308"/>
    </location>
</feature>
<evidence type="ECO:0000256" key="1">
    <source>
        <dbReference type="SAM" id="MobiDB-lite"/>
    </source>
</evidence>
<evidence type="ECO:0000313" key="2">
    <source>
        <dbReference type="EMBL" id="KIN06251.1"/>
    </source>
</evidence>
<dbReference type="OrthoDB" id="5154006at2759"/>
<organism evidence="2 3">
    <name type="scientific">Oidiodendron maius (strain Zn)</name>
    <dbReference type="NCBI Taxonomy" id="913774"/>
    <lineage>
        <taxon>Eukaryota</taxon>
        <taxon>Fungi</taxon>
        <taxon>Dikarya</taxon>
        <taxon>Ascomycota</taxon>
        <taxon>Pezizomycotina</taxon>
        <taxon>Leotiomycetes</taxon>
        <taxon>Leotiomycetes incertae sedis</taxon>
        <taxon>Myxotrichaceae</taxon>
        <taxon>Oidiodendron</taxon>
    </lineage>
</organism>
<feature type="region of interest" description="Disordered" evidence="1">
    <location>
        <begin position="372"/>
        <end position="397"/>
    </location>
</feature>
<feature type="compositionally biased region" description="Basic and acidic residues" evidence="1">
    <location>
        <begin position="281"/>
        <end position="298"/>
    </location>
</feature>
<proteinExistence type="predicted"/>
<evidence type="ECO:0000313" key="3">
    <source>
        <dbReference type="Proteomes" id="UP000054321"/>
    </source>
</evidence>
<dbReference type="AlphaFoldDB" id="A0A0C3HDD1"/>
<dbReference type="STRING" id="913774.A0A0C3HDD1"/>
<sequence length="450" mass="50043">MVQELTSKISLTSWALGGNLIKVSKTDNYALRPRSTKRVVVTELDSDDNEITRHVVPSSRHKDIINKATGGNHHGSEAKMGISKKDNAEKGIKKDVERDNFKTKDAKKEDNNVIHGCNCAFSGMHREYTSNKTATADQKFNDDAVSTIAHTGASQIGESVMNWTEEQDDTIWYLKENKKTWAEIAAAVGTNKKQVQRRYREMKVEADAYHARLAKDDSQTTFTSGLAPSKVNSGDYDWPNPVDDDDSGVEGGINSNDAPFSTLTGYDGYRGCKKKNKKKGEKTEKKTKPNLEKVEKSAPKASSDDSFYDDPFFIDPDVLESYDNKDPKSFHDMCKGPMAVKENNGKEKDLDTHWDSLSSDVFASAPETGTAAAAPSVFSSGAAEPPQPTLSPQLRPDENWSADDCYLLQEIEAKYDRNKWLQIQADFYNWSGRMVDASLIQAKFQNDGTC</sequence>